<dbReference type="HOGENOM" id="CLU_130936_1_1_9"/>
<dbReference type="STRING" id="642492.Clole_0895"/>
<keyword evidence="2" id="KW-1185">Reference proteome</keyword>
<name>F2JQ80_CELLD</name>
<protein>
    <submittedName>
        <fullName evidence="1">Uncharacterized protein</fullName>
    </submittedName>
</protein>
<dbReference type="Proteomes" id="UP000008467">
    <property type="component" value="Chromosome"/>
</dbReference>
<dbReference type="eggNOG" id="COG5341">
    <property type="taxonomic scope" value="Bacteria"/>
</dbReference>
<dbReference type="EMBL" id="CP002582">
    <property type="protein sequence ID" value="ADZ82628.1"/>
    <property type="molecule type" value="Genomic_DNA"/>
</dbReference>
<evidence type="ECO:0000313" key="2">
    <source>
        <dbReference type="Proteomes" id="UP000008467"/>
    </source>
</evidence>
<evidence type="ECO:0000313" key="1">
    <source>
        <dbReference type="EMBL" id="ADZ82628.1"/>
    </source>
</evidence>
<dbReference type="InterPro" id="IPR038690">
    <property type="entry name" value="NusG_2_sf"/>
</dbReference>
<dbReference type="Pfam" id="PF07009">
    <property type="entry name" value="NusG_II"/>
    <property type="match status" value="1"/>
</dbReference>
<dbReference type="CDD" id="cd09911">
    <property type="entry name" value="Lin0431_like"/>
    <property type="match status" value="1"/>
</dbReference>
<dbReference type="KEGG" id="cle:Clole_0895"/>
<dbReference type="AlphaFoldDB" id="F2JQ80"/>
<dbReference type="Gene3D" id="2.60.320.10">
    <property type="entry name" value="N-utilization substance G protein NusG, insert domain"/>
    <property type="match status" value="1"/>
</dbReference>
<dbReference type="RefSeq" id="WP_013655929.1">
    <property type="nucleotide sequence ID" value="NC_015275.1"/>
</dbReference>
<organism evidence="1 2">
    <name type="scientific">Cellulosilyticum lentocellum (strain ATCC 49066 / DSM 5427 / NCIMB 11756 / RHM5)</name>
    <name type="common">Clostridium lentocellum</name>
    <dbReference type="NCBI Taxonomy" id="642492"/>
    <lineage>
        <taxon>Bacteria</taxon>
        <taxon>Bacillati</taxon>
        <taxon>Bacillota</taxon>
        <taxon>Clostridia</taxon>
        <taxon>Lachnospirales</taxon>
        <taxon>Cellulosilyticaceae</taxon>
        <taxon>Cellulosilyticum</taxon>
    </lineage>
</organism>
<proteinExistence type="predicted"/>
<accession>F2JQ80</accession>
<gene>
    <name evidence="1" type="ordered locus">Clole_0895</name>
</gene>
<reference evidence="1 2" key="1">
    <citation type="journal article" date="2011" name="J. Bacteriol.">
        <title>Complete genome sequence of the cellulose-degrading bacterium Cellulosilyticum lentocellum.</title>
        <authorList>
            <consortium name="US DOE Joint Genome Institute"/>
            <person name="Miller D.A."/>
            <person name="Suen G."/>
            <person name="Bruce D."/>
            <person name="Copeland A."/>
            <person name="Cheng J.F."/>
            <person name="Detter C."/>
            <person name="Goodwin L.A."/>
            <person name="Han C.S."/>
            <person name="Hauser L.J."/>
            <person name="Land M.L."/>
            <person name="Lapidus A."/>
            <person name="Lucas S."/>
            <person name="Meincke L."/>
            <person name="Pitluck S."/>
            <person name="Tapia R."/>
            <person name="Teshima H."/>
            <person name="Woyke T."/>
            <person name="Fox B.G."/>
            <person name="Angert E.R."/>
            <person name="Currie C.R."/>
        </authorList>
    </citation>
    <scope>NUCLEOTIDE SEQUENCE [LARGE SCALE GENOMIC DNA]</scope>
    <source>
        <strain evidence="2">ATCC 49066 / DSM 5427 / NCIMB 11756 / RHM5</strain>
    </source>
</reference>
<sequence length="127" mass="14270">MKKWDKIIIGVLLLISFLPYLLFKVFLLGDFNGTYAYITVGGKPYMDIPLTGQVTSKEYTIKSSIGTNVLVVENESIRVEEADCPDHLCEEFGAKNQVGDVIVCLPHQVYIEIKGTDHNNEVDGRIY</sequence>